<feature type="domain" description="General secretion pathway GspH" evidence="12">
    <location>
        <begin position="41"/>
        <end position="142"/>
    </location>
</feature>
<comment type="caution">
    <text evidence="13">The sequence shown here is derived from an EMBL/GenBank/DDBJ whole genome shotgun (WGS) entry which is preliminary data.</text>
</comment>
<evidence type="ECO:0000256" key="9">
    <source>
        <dbReference type="ARBA" id="ARBA00025772"/>
    </source>
</evidence>
<organism evidence="13 14">
    <name type="scientific">Luteimonas deserti</name>
    <dbReference type="NCBI Taxonomy" id="2752306"/>
    <lineage>
        <taxon>Bacteria</taxon>
        <taxon>Pseudomonadati</taxon>
        <taxon>Pseudomonadota</taxon>
        <taxon>Gammaproteobacteria</taxon>
        <taxon>Lysobacterales</taxon>
        <taxon>Lysobacteraceae</taxon>
        <taxon>Luteimonas</taxon>
    </lineage>
</organism>
<evidence type="ECO:0000313" key="14">
    <source>
        <dbReference type="Proteomes" id="UP000589896"/>
    </source>
</evidence>
<evidence type="ECO:0000256" key="10">
    <source>
        <dbReference type="ARBA" id="ARBA00030775"/>
    </source>
</evidence>
<dbReference type="SUPFAM" id="SSF54523">
    <property type="entry name" value="Pili subunits"/>
    <property type="match status" value="1"/>
</dbReference>
<dbReference type="EMBL" id="JACCJZ010000020">
    <property type="protein sequence ID" value="NYZ63907.1"/>
    <property type="molecule type" value="Genomic_DNA"/>
</dbReference>
<dbReference type="GO" id="GO:0015628">
    <property type="term" value="P:protein secretion by the type II secretion system"/>
    <property type="evidence" value="ECO:0007669"/>
    <property type="project" value="InterPro"/>
</dbReference>
<dbReference type="InterPro" id="IPR002416">
    <property type="entry name" value="T2SS_protein-GspH"/>
</dbReference>
<dbReference type="InterPro" id="IPR022346">
    <property type="entry name" value="T2SS_GspH"/>
</dbReference>
<comment type="similarity">
    <text evidence="9">Belongs to the GSP H family.</text>
</comment>
<dbReference type="GO" id="GO:0005886">
    <property type="term" value="C:plasma membrane"/>
    <property type="evidence" value="ECO:0007669"/>
    <property type="project" value="UniProtKB-SubCell"/>
</dbReference>
<feature type="transmembrane region" description="Helical" evidence="11">
    <location>
        <begin position="6"/>
        <end position="31"/>
    </location>
</feature>
<dbReference type="AlphaFoldDB" id="A0A7Z0TZY5"/>
<keyword evidence="14" id="KW-1185">Reference proteome</keyword>
<keyword evidence="3" id="KW-1003">Cell membrane</keyword>
<keyword evidence="4" id="KW-0488">Methylation</keyword>
<evidence type="ECO:0000256" key="5">
    <source>
        <dbReference type="ARBA" id="ARBA00022519"/>
    </source>
</evidence>
<evidence type="ECO:0000256" key="11">
    <source>
        <dbReference type="SAM" id="Phobius"/>
    </source>
</evidence>
<evidence type="ECO:0000256" key="2">
    <source>
        <dbReference type="ARBA" id="ARBA00021549"/>
    </source>
</evidence>
<keyword evidence="6 11" id="KW-0812">Transmembrane</keyword>
<comment type="subcellular location">
    <subcellularLocation>
        <location evidence="1">Cell inner membrane</location>
        <topology evidence="1">Single-pass membrane protein</topology>
    </subcellularLocation>
</comment>
<evidence type="ECO:0000256" key="8">
    <source>
        <dbReference type="ARBA" id="ARBA00023136"/>
    </source>
</evidence>
<keyword evidence="8 11" id="KW-0472">Membrane</keyword>
<keyword evidence="7 11" id="KW-1133">Transmembrane helix</keyword>
<evidence type="ECO:0000256" key="6">
    <source>
        <dbReference type="ARBA" id="ARBA00022692"/>
    </source>
</evidence>
<evidence type="ECO:0000256" key="7">
    <source>
        <dbReference type="ARBA" id="ARBA00022989"/>
    </source>
</evidence>
<accession>A0A7Z0TZY5</accession>
<evidence type="ECO:0000313" key="13">
    <source>
        <dbReference type="EMBL" id="NYZ63907.1"/>
    </source>
</evidence>
<name>A0A7Z0TZY5_9GAMM</name>
<dbReference type="InterPro" id="IPR012902">
    <property type="entry name" value="N_methyl_site"/>
</dbReference>
<dbReference type="InterPro" id="IPR045584">
    <property type="entry name" value="Pilin-like"/>
</dbReference>
<gene>
    <name evidence="13" type="ORF">H0E82_14250</name>
</gene>
<keyword evidence="5" id="KW-0997">Cell inner membrane</keyword>
<dbReference type="GO" id="GO:0015627">
    <property type="term" value="C:type II protein secretion system complex"/>
    <property type="evidence" value="ECO:0007669"/>
    <property type="project" value="InterPro"/>
</dbReference>
<reference evidence="13 14" key="1">
    <citation type="submission" date="2020-07" db="EMBL/GenBank/DDBJ databases">
        <title>isolation of Luteimonas sp. SJ-16.</title>
        <authorList>
            <person name="Huang X.-X."/>
            <person name="Xu L."/>
            <person name="Sun J.-Q."/>
        </authorList>
    </citation>
    <scope>NUCLEOTIDE SEQUENCE [LARGE SCALE GENOMIC DNA]</scope>
    <source>
        <strain evidence="13 14">SJ-16</strain>
    </source>
</reference>
<dbReference type="Proteomes" id="UP000589896">
    <property type="component" value="Unassembled WGS sequence"/>
</dbReference>
<evidence type="ECO:0000256" key="3">
    <source>
        <dbReference type="ARBA" id="ARBA00022475"/>
    </source>
</evidence>
<evidence type="ECO:0000256" key="1">
    <source>
        <dbReference type="ARBA" id="ARBA00004377"/>
    </source>
</evidence>
<evidence type="ECO:0000256" key="4">
    <source>
        <dbReference type="ARBA" id="ARBA00022481"/>
    </source>
</evidence>
<dbReference type="PROSITE" id="PS00409">
    <property type="entry name" value="PROKAR_NTER_METHYL"/>
    <property type="match status" value="1"/>
</dbReference>
<dbReference type="Gene3D" id="3.55.40.10">
    <property type="entry name" value="minor pseudopilin epsh domain"/>
    <property type="match status" value="1"/>
</dbReference>
<dbReference type="NCBIfam" id="TIGR02532">
    <property type="entry name" value="IV_pilin_GFxxxE"/>
    <property type="match status" value="1"/>
</dbReference>
<dbReference type="Pfam" id="PF12019">
    <property type="entry name" value="GspH"/>
    <property type="match status" value="1"/>
</dbReference>
<evidence type="ECO:0000259" key="12">
    <source>
        <dbReference type="Pfam" id="PF12019"/>
    </source>
</evidence>
<protein>
    <recommendedName>
        <fullName evidence="2">Type II secretion system protein H</fullName>
    </recommendedName>
    <alternativeName>
        <fullName evidence="10">General secretion pathway protein H</fullName>
    </alternativeName>
</protein>
<dbReference type="PRINTS" id="PR00885">
    <property type="entry name" value="BCTERIALGSPH"/>
</dbReference>
<dbReference type="RefSeq" id="WP_180546584.1">
    <property type="nucleotide sequence ID" value="NZ_JACCJZ010000020.1"/>
</dbReference>
<sequence>MPRPQAGLTLIELLVVLVVIGLATTAVALTMPAGDATLRRQAEDLGLRLRHARDEAILGGRAMQVGIDAAGYRFSRREFGAWHAIDDAPFAPRAWADGVAVVLPEQRDRLSVRFDATGTAEPQRLRLQRDGTQAQIDVDAAGQVRVQ</sequence>
<proteinExistence type="inferred from homology"/>
<dbReference type="Pfam" id="PF07963">
    <property type="entry name" value="N_methyl"/>
    <property type="match status" value="1"/>
</dbReference>